<organism evidence="1 2">
    <name type="scientific">Funneliformis caledonium</name>
    <dbReference type="NCBI Taxonomy" id="1117310"/>
    <lineage>
        <taxon>Eukaryota</taxon>
        <taxon>Fungi</taxon>
        <taxon>Fungi incertae sedis</taxon>
        <taxon>Mucoromycota</taxon>
        <taxon>Glomeromycotina</taxon>
        <taxon>Glomeromycetes</taxon>
        <taxon>Glomerales</taxon>
        <taxon>Glomeraceae</taxon>
        <taxon>Funneliformis</taxon>
    </lineage>
</organism>
<keyword evidence="2" id="KW-1185">Reference proteome</keyword>
<comment type="caution">
    <text evidence="1">The sequence shown here is derived from an EMBL/GenBank/DDBJ whole genome shotgun (WGS) entry which is preliminary data.</text>
</comment>
<gene>
    <name evidence="1" type="ORF">FCALED_LOCUS12366</name>
</gene>
<name>A0A9N9EI82_9GLOM</name>
<dbReference type="Proteomes" id="UP000789570">
    <property type="component" value="Unassembled WGS sequence"/>
</dbReference>
<dbReference type="AlphaFoldDB" id="A0A9N9EI82"/>
<dbReference type="EMBL" id="CAJVPQ010005942">
    <property type="protein sequence ID" value="CAG8678301.1"/>
    <property type="molecule type" value="Genomic_DNA"/>
</dbReference>
<evidence type="ECO:0000313" key="1">
    <source>
        <dbReference type="EMBL" id="CAG8678301.1"/>
    </source>
</evidence>
<feature type="non-terminal residue" evidence="1">
    <location>
        <position position="1"/>
    </location>
</feature>
<accession>A0A9N9EI82</accession>
<protein>
    <submittedName>
        <fullName evidence="1">11273_t:CDS:1</fullName>
    </submittedName>
</protein>
<sequence length="108" mass="12459">IQIEIFSDEESAILVIKNEEFSLSYKSEITPVNLMNFFLITFIELENNMNKNVKSNTSLEEMKDKKLKRKTDLKLSYSKLALKSYDKLKEILNIAGHNTPKLDGIGFL</sequence>
<proteinExistence type="predicted"/>
<reference evidence="1" key="1">
    <citation type="submission" date="2021-06" db="EMBL/GenBank/DDBJ databases">
        <authorList>
            <person name="Kallberg Y."/>
            <person name="Tangrot J."/>
            <person name="Rosling A."/>
        </authorList>
    </citation>
    <scope>NUCLEOTIDE SEQUENCE</scope>
    <source>
        <strain evidence="1">UK204</strain>
    </source>
</reference>
<evidence type="ECO:0000313" key="2">
    <source>
        <dbReference type="Proteomes" id="UP000789570"/>
    </source>
</evidence>